<dbReference type="InterPro" id="IPR013730">
    <property type="entry name" value="Fyv7/TAP26"/>
</dbReference>
<accession>W7AUL5</accession>
<dbReference type="GO" id="GO:0005634">
    <property type="term" value="C:nucleus"/>
    <property type="evidence" value="ECO:0007669"/>
    <property type="project" value="TreeGrafter"/>
</dbReference>
<reference evidence="2 3" key="1">
    <citation type="submission" date="2013-02" db="EMBL/GenBank/DDBJ databases">
        <title>The Genome Sequence of Plasmodium inui San Antonio 1.</title>
        <authorList>
            <consortium name="The Broad Institute Genome Sequencing Platform"/>
            <consortium name="The Broad Institute Genome Sequencing Center for Infectious Disease"/>
            <person name="Neafsey D."/>
            <person name="Cheeseman I."/>
            <person name="Volkman S."/>
            <person name="Adams J."/>
            <person name="Walker B."/>
            <person name="Young S.K."/>
            <person name="Zeng Q."/>
            <person name="Gargeya S."/>
            <person name="Fitzgerald M."/>
            <person name="Haas B."/>
            <person name="Abouelleil A."/>
            <person name="Alvarado L."/>
            <person name="Arachchi H.M."/>
            <person name="Berlin A.M."/>
            <person name="Chapman S.B."/>
            <person name="Dewar J."/>
            <person name="Goldberg J."/>
            <person name="Griggs A."/>
            <person name="Gujja S."/>
            <person name="Hansen M."/>
            <person name="Howarth C."/>
            <person name="Imamovic A."/>
            <person name="Larimer J."/>
            <person name="McCowan C."/>
            <person name="Murphy C."/>
            <person name="Neiman D."/>
            <person name="Pearson M."/>
            <person name="Priest M."/>
            <person name="Roberts A."/>
            <person name="Saif S."/>
            <person name="Shea T."/>
            <person name="Sisk P."/>
            <person name="Sykes S."/>
            <person name="Wortman J."/>
            <person name="Nusbaum C."/>
            <person name="Birren B."/>
        </authorList>
    </citation>
    <scope>NUCLEOTIDE SEQUENCE [LARGE SCALE GENOMIC DNA]</scope>
    <source>
        <strain evidence="2 3">San Antonio 1</strain>
    </source>
</reference>
<feature type="compositionally biased region" description="Basic residues" evidence="1">
    <location>
        <begin position="12"/>
        <end position="21"/>
    </location>
</feature>
<feature type="compositionally biased region" description="Basic and acidic residues" evidence="1">
    <location>
        <begin position="84"/>
        <end position="94"/>
    </location>
</feature>
<evidence type="ECO:0000313" key="3">
    <source>
        <dbReference type="Proteomes" id="UP000030640"/>
    </source>
</evidence>
<feature type="compositionally biased region" description="Basic residues" evidence="1">
    <location>
        <begin position="154"/>
        <end position="163"/>
    </location>
</feature>
<organism evidence="2 3">
    <name type="scientific">Plasmodium inui San Antonio 1</name>
    <dbReference type="NCBI Taxonomy" id="1237626"/>
    <lineage>
        <taxon>Eukaryota</taxon>
        <taxon>Sar</taxon>
        <taxon>Alveolata</taxon>
        <taxon>Apicomplexa</taxon>
        <taxon>Aconoidasida</taxon>
        <taxon>Haemosporida</taxon>
        <taxon>Plasmodiidae</taxon>
        <taxon>Plasmodium</taxon>
        <taxon>Plasmodium (Plasmodium)</taxon>
    </lineage>
</organism>
<feature type="compositionally biased region" description="Basic and acidic residues" evidence="1">
    <location>
        <begin position="40"/>
        <end position="56"/>
    </location>
</feature>
<dbReference type="PANTHER" id="PTHR15657">
    <property type="entry name" value="THYROID TRANSCRIPTION FACTOR 1-ASSOCIATED PROTEIN 26"/>
    <property type="match status" value="1"/>
</dbReference>
<dbReference type="PANTHER" id="PTHR15657:SF1">
    <property type="entry name" value="THYROID TRANSCRIPTION FACTOR 1-ASSOCIATED PROTEIN 26"/>
    <property type="match status" value="1"/>
</dbReference>
<sequence length="234" mass="27521">MKKRSLFSSNNRHIKNKNYLRKKNKYFTDQKFLRKFKKFAKSDEPKKEIVRTDPIKDFFFTPERAHRDAQPGENTQEGEEEEQGPDREPTHGGDDSQDDQREEDSPIITNRNNSGIHPLRGKKGKGSGTKRNTPAASQERPKDKGEEDTQTQHYKNKHGKHGKSVYSKEINIVSLKKKERELYLKEKEAAIQKSEQERKKKKMIRIKKFKKLNKKTKRGQPIMKNLINHLLKKI</sequence>
<gene>
    <name evidence="2" type="ORF">C922_00798</name>
</gene>
<dbReference type="Proteomes" id="UP000030640">
    <property type="component" value="Unassembled WGS sequence"/>
</dbReference>
<protein>
    <recommendedName>
        <fullName evidence="4">rRNA-processing protein FYV7</fullName>
    </recommendedName>
</protein>
<dbReference type="AlphaFoldDB" id="W7AUL5"/>
<proteinExistence type="predicted"/>
<dbReference type="RefSeq" id="XP_008814632.1">
    <property type="nucleotide sequence ID" value="XM_008816410.1"/>
</dbReference>
<dbReference type="GeneID" id="20036072"/>
<feature type="compositionally biased region" description="Polar residues" evidence="1">
    <location>
        <begin position="1"/>
        <end position="11"/>
    </location>
</feature>
<feature type="region of interest" description="Disordered" evidence="1">
    <location>
        <begin position="1"/>
        <end position="21"/>
    </location>
</feature>
<dbReference type="OrthoDB" id="372969at2759"/>
<evidence type="ECO:0008006" key="4">
    <source>
        <dbReference type="Google" id="ProtNLM"/>
    </source>
</evidence>
<name>W7AUL5_9APIC</name>
<dbReference type="EMBL" id="KI965461">
    <property type="protein sequence ID" value="EUD69106.1"/>
    <property type="molecule type" value="Genomic_DNA"/>
</dbReference>
<keyword evidence="3" id="KW-1185">Reference proteome</keyword>
<dbReference type="VEuPathDB" id="PlasmoDB:C922_00798"/>
<dbReference type="Pfam" id="PF08524">
    <property type="entry name" value="rRNA_processing"/>
    <property type="match status" value="1"/>
</dbReference>
<evidence type="ECO:0000256" key="1">
    <source>
        <dbReference type="SAM" id="MobiDB-lite"/>
    </source>
</evidence>
<evidence type="ECO:0000313" key="2">
    <source>
        <dbReference type="EMBL" id="EUD69106.1"/>
    </source>
</evidence>
<feature type="region of interest" description="Disordered" evidence="1">
    <location>
        <begin position="38"/>
        <end position="165"/>
    </location>
</feature>